<evidence type="ECO:0000313" key="4">
    <source>
        <dbReference type="Proteomes" id="UP000319342"/>
    </source>
</evidence>
<keyword evidence="4" id="KW-1185">Reference proteome</keyword>
<sequence precursor="true">MSTPRHSAALASFLLPLLALWGCAPESGSERTAPTSGAAPVTDAEVPATVDASPAAQPEVAQGGEDAVESANGAASDDAEPAATAPIAGPTAAPTSTPASTPATSHGGSSGARTLAGFEVLSELRVVDAPTVPSAAVRGPDTTPALRPDDESLTHDFGLVLEGEEALTEFVLRNQSDRPVSIRAINSTCKCTLGDLFVLGEGDERRAYELEAPIAPGERLAVRAELETALQRGVMSHSVTLVPTEGYATRLSLKARVQPFLAAEPPTGTIDIGSLRREESRSGSLLIRATNDAPVELSIEPAEIAPYVHPTLVPLDDDDSDGRATRWRLDVTVGPDLPEIARRPWGFNVYSDVELPGSVEPPVGGRAARYSQRVVLSATVVPSVRVQPNIVAFGVFAPDHEQEAVVEIEITDSHVAAAPPAVSVEWGLGKADPKALEPYLTTRLVALEEGTEWRLEVTLAGLPPELSGPFQGQLTVETDHPERPKVVIPFSGLCRDRATGTTK</sequence>
<dbReference type="EMBL" id="CP036290">
    <property type="protein sequence ID" value="QDU85423.1"/>
    <property type="molecule type" value="Genomic_DNA"/>
</dbReference>
<evidence type="ECO:0000256" key="2">
    <source>
        <dbReference type="SAM" id="SignalP"/>
    </source>
</evidence>
<protein>
    <recommendedName>
        <fullName evidence="5">DUF1573 domain-containing protein</fullName>
    </recommendedName>
</protein>
<reference evidence="3 4" key="1">
    <citation type="submission" date="2019-02" db="EMBL/GenBank/DDBJ databases">
        <title>Deep-cultivation of Planctomycetes and their phenomic and genomic characterization uncovers novel biology.</title>
        <authorList>
            <person name="Wiegand S."/>
            <person name="Jogler M."/>
            <person name="Boedeker C."/>
            <person name="Pinto D."/>
            <person name="Vollmers J."/>
            <person name="Rivas-Marin E."/>
            <person name="Kohn T."/>
            <person name="Peeters S.H."/>
            <person name="Heuer A."/>
            <person name="Rast P."/>
            <person name="Oberbeckmann S."/>
            <person name="Bunk B."/>
            <person name="Jeske O."/>
            <person name="Meyerdierks A."/>
            <person name="Storesund J.E."/>
            <person name="Kallscheuer N."/>
            <person name="Luecker S."/>
            <person name="Lage O.M."/>
            <person name="Pohl T."/>
            <person name="Merkel B.J."/>
            <person name="Hornburger P."/>
            <person name="Mueller R.-W."/>
            <person name="Bruemmer F."/>
            <person name="Labrenz M."/>
            <person name="Spormann A.M."/>
            <person name="Op den Camp H."/>
            <person name="Overmann J."/>
            <person name="Amann R."/>
            <person name="Jetten M.S.M."/>
            <person name="Mascher T."/>
            <person name="Medema M.H."/>
            <person name="Devos D.P."/>
            <person name="Kaster A.-K."/>
            <person name="Ovreas L."/>
            <person name="Rohde M."/>
            <person name="Galperin M.Y."/>
            <person name="Jogler C."/>
        </authorList>
    </citation>
    <scope>NUCLEOTIDE SEQUENCE [LARGE SCALE GENOMIC DNA]</scope>
    <source>
        <strain evidence="3 4">Pla163</strain>
    </source>
</reference>
<dbReference type="OrthoDB" id="215317at2"/>
<dbReference type="PANTHER" id="PTHR37833:SF1">
    <property type="entry name" value="SIGNAL PEPTIDE PROTEIN"/>
    <property type="match status" value="1"/>
</dbReference>
<feature type="chain" id="PRO_5021734375" description="DUF1573 domain-containing protein" evidence="2">
    <location>
        <begin position="22"/>
        <end position="503"/>
    </location>
</feature>
<evidence type="ECO:0000256" key="1">
    <source>
        <dbReference type="SAM" id="MobiDB-lite"/>
    </source>
</evidence>
<dbReference type="RefSeq" id="WP_145188740.1">
    <property type="nucleotide sequence ID" value="NZ_CP036290.1"/>
</dbReference>
<evidence type="ECO:0008006" key="5">
    <source>
        <dbReference type="Google" id="ProtNLM"/>
    </source>
</evidence>
<keyword evidence="2" id="KW-0732">Signal</keyword>
<gene>
    <name evidence="3" type="ORF">Pla163_25520</name>
</gene>
<dbReference type="Pfam" id="PF07610">
    <property type="entry name" value="DUF1573"/>
    <property type="match status" value="1"/>
</dbReference>
<dbReference type="InterPro" id="IPR011467">
    <property type="entry name" value="DUF1573"/>
</dbReference>
<dbReference type="AlphaFoldDB" id="A0A518D1Q8"/>
<organism evidence="3 4">
    <name type="scientific">Rohdeia mirabilis</name>
    <dbReference type="NCBI Taxonomy" id="2528008"/>
    <lineage>
        <taxon>Bacteria</taxon>
        <taxon>Pseudomonadati</taxon>
        <taxon>Planctomycetota</taxon>
        <taxon>Planctomycetia</taxon>
        <taxon>Planctomycetia incertae sedis</taxon>
        <taxon>Rohdeia</taxon>
    </lineage>
</organism>
<dbReference type="PANTHER" id="PTHR37833">
    <property type="entry name" value="LIPOPROTEIN-RELATED"/>
    <property type="match status" value="1"/>
</dbReference>
<feature type="signal peptide" evidence="2">
    <location>
        <begin position="1"/>
        <end position="21"/>
    </location>
</feature>
<proteinExistence type="predicted"/>
<accession>A0A518D1Q8</accession>
<name>A0A518D1Q8_9BACT</name>
<feature type="compositionally biased region" description="Low complexity" evidence="1">
    <location>
        <begin position="71"/>
        <end position="105"/>
    </location>
</feature>
<feature type="region of interest" description="Disordered" evidence="1">
    <location>
        <begin position="25"/>
        <end position="112"/>
    </location>
</feature>
<dbReference type="Proteomes" id="UP000319342">
    <property type="component" value="Chromosome"/>
</dbReference>
<evidence type="ECO:0000313" key="3">
    <source>
        <dbReference type="EMBL" id="QDU85423.1"/>
    </source>
</evidence>